<dbReference type="EMBL" id="WIGM01000606">
    <property type="protein sequence ID" value="KAF6819694.1"/>
    <property type="molecule type" value="Genomic_DNA"/>
</dbReference>
<proteinExistence type="predicted"/>
<keyword evidence="1" id="KW-0812">Transmembrane</keyword>
<sequence length="351" mass="40862">MERRPRDIHTKHLTEADRQRVRILYYDAGLGPTAIARQTGFSVGQVKHAIRAESAAVRPRSGRPRELSAQQEAELVEYVTSSRQGRQATFLQLSCLLFNSLFGVYAIRSALRRLGFMRRVARRKPPISESNRQRRLAWVTKRQKWTSEQWKAVLWTDETWITGGCHRKQYISRRRGEEWDPTCIIEKHQRRRGWMFWGCFSGGQKGPGILWEKEWGTITADTYQQRIVPLIDGWIRLCSMETGGRLLLMQDGAPSHSATATLQDLNERGVTVLDWPPYSPDLNPIEMCWNWMKDFVEDKYGLTEKPTYDQLRQWVYEAWEALPVDFLDELLASMPARCQAVIDAEGMHTRY</sequence>
<keyword evidence="1" id="KW-1133">Transmembrane helix</keyword>
<evidence type="ECO:0000256" key="1">
    <source>
        <dbReference type="SAM" id="Phobius"/>
    </source>
</evidence>
<dbReference type="GO" id="GO:0003676">
    <property type="term" value="F:nucleic acid binding"/>
    <property type="evidence" value="ECO:0007669"/>
    <property type="project" value="InterPro"/>
</dbReference>
<feature type="transmembrane region" description="Helical" evidence="1">
    <location>
        <begin position="90"/>
        <end position="111"/>
    </location>
</feature>
<dbReference type="AlphaFoldDB" id="A0A8H6N480"/>
<dbReference type="InterPro" id="IPR038717">
    <property type="entry name" value="Tc1-like_DDE_dom"/>
</dbReference>
<evidence type="ECO:0000313" key="3">
    <source>
        <dbReference type="EMBL" id="KAF6819694.1"/>
    </source>
</evidence>
<dbReference type="PANTHER" id="PTHR23022">
    <property type="entry name" value="TRANSPOSABLE ELEMENT-RELATED"/>
    <property type="match status" value="1"/>
</dbReference>
<dbReference type="OrthoDB" id="4843223at2759"/>
<organism evidence="3 4">
    <name type="scientific">Colletotrichum musicola</name>
    <dbReference type="NCBI Taxonomy" id="2175873"/>
    <lineage>
        <taxon>Eukaryota</taxon>
        <taxon>Fungi</taxon>
        <taxon>Dikarya</taxon>
        <taxon>Ascomycota</taxon>
        <taxon>Pezizomycotina</taxon>
        <taxon>Sordariomycetes</taxon>
        <taxon>Hypocreomycetidae</taxon>
        <taxon>Glomerellales</taxon>
        <taxon>Glomerellaceae</taxon>
        <taxon>Colletotrichum</taxon>
        <taxon>Colletotrichum orchidearum species complex</taxon>
    </lineage>
</organism>
<keyword evidence="4" id="KW-1185">Reference proteome</keyword>
<gene>
    <name evidence="3" type="ORF">CMUS01_11672</name>
</gene>
<feature type="domain" description="Tc1-like transposase DDE" evidence="2">
    <location>
        <begin position="153"/>
        <end position="298"/>
    </location>
</feature>
<dbReference type="Pfam" id="PF13358">
    <property type="entry name" value="DDE_3"/>
    <property type="match status" value="1"/>
</dbReference>
<protein>
    <recommendedName>
        <fullName evidence="2">Tc1-like transposase DDE domain-containing protein</fullName>
    </recommendedName>
</protein>
<evidence type="ECO:0000313" key="4">
    <source>
        <dbReference type="Proteomes" id="UP000639643"/>
    </source>
</evidence>
<accession>A0A8H6N480</accession>
<evidence type="ECO:0000259" key="2">
    <source>
        <dbReference type="Pfam" id="PF13358"/>
    </source>
</evidence>
<dbReference type="InterPro" id="IPR036397">
    <property type="entry name" value="RNaseH_sf"/>
</dbReference>
<dbReference type="InterPro" id="IPR009057">
    <property type="entry name" value="Homeodomain-like_sf"/>
</dbReference>
<comment type="caution">
    <text evidence="3">The sequence shown here is derived from an EMBL/GenBank/DDBJ whole genome shotgun (WGS) entry which is preliminary data.</text>
</comment>
<reference evidence="3" key="1">
    <citation type="journal article" date="2020" name="Phytopathology">
        <title>Genome Sequence Resources of Colletotrichum truncatum, C. plurivorum, C. musicola, and C. sojae: Four Species Pathogenic to Soybean (Glycine max).</title>
        <authorList>
            <person name="Rogerio F."/>
            <person name="Boufleur T.R."/>
            <person name="Ciampi-Guillardi M."/>
            <person name="Sukno S.A."/>
            <person name="Thon M.R."/>
            <person name="Massola Junior N.S."/>
            <person name="Baroncelli R."/>
        </authorList>
    </citation>
    <scope>NUCLEOTIDE SEQUENCE</scope>
    <source>
        <strain evidence="3">LFN0074</strain>
    </source>
</reference>
<dbReference type="Proteomes" id="UP000639643">
    <property type="component" value="Unassembled WGS sequence"/>
</dbReference>
<dbReference type="InterPro" id="IPR052338">
    <property type="entry name" value="Transposase_5"/>
</dbReference>
<keyword evidence="1" id="KW-0472">Membrane</keyword>
<name>A0A8H6N480_9PEZI</name>
<dbReference type="PANTHER" id="PTHR23022:SF119">
    <property type="entry name" value="TC1-LIKE TRANSPOSASE DDE DOMAIN-CONTAINING PROTEIN"/>
    <property type="match status" value="1"/>
</dbReference>
<dbReference type="SUPFAM" id="SSF46689">
    <property type="entry name" value="Homeodomain-like"/>
    <property type="match status" value="1"/>
</dbReference>
<dbReference type="Gene3D" id="3.30.420.10">
    <property type="entry name" value="Ribonuclease H-like superfamily/Ribonuclease H"/>
    <property type="match status" value="1"/>
</dbReference>